<dbReference type="InterPro" id="IPR042448">
    <property type="entry name" value="CCNB1IP1"/>
</dbReference>
<dbReference type="EMBL" id="GECZ01032168">
    <property type="protein sequence ID" value="JAS37601.1"/>
    <property type="molecule type" value="Transcribed_RNA"/>
</dbReference>
<dbReference type="GO" id="GO:0000795">
    <property type="term" value="C:synaptonemal complex"/>
    <property type="evidence" value="ECO:0007669"/>
    <property type="project" value="InterPro"/>
</dbReference>
<dbReference type="AlphaFoldDB" id="A0A1B6FCV8"/>
<reference evidence="4" key="1">
    <citation type="submission" date="2015-11" db="EMBL/GenBank/DDBJ databases">
        <title>De novo transcriptome assembly of four potential Pierce s Disease insect vectors from Arizona vineyards.</title>
        <authorList>
            <person name="Tassone E.E."/>
        </authorList>
    </citation>
    <scope>NUCLEOTIDE SEQUENCE</scope>
</reference>
<gene>
    <name evidence="4" type="ORF">g.6632</name>
    <name evidence="3" type="ORF">g.6633</name>
</gene>
<dbReference type="GO" id="GO:0061630">
    <property type="term" value="F:ubiquitin protein ligase activity"/>
    <property type="evidence" value="ECO:0007669"/>
    <property type="project" value="InterPro"/>
</dbReference>
<organism evidence="4">
    <name type="scientific">Cuerna arida</name>
    <dbReference type="NCBI Taxonomy" id="1464854"/>
    <lineage>
        <taxon>Eukaryota</taxon>
        <taxon>Metazoa</taxon>
        <taxon>Ecdysozoa</taxon>
        <taxon>Arthropoda</taxon>
        <taxon>Hexapoda</taxon>
        <taxon>Insecta</taxon>
        <taxon>Pterygota</taxon>
        <taxon>Neoptera</taxon>
        <taxon>Paraneoptera</taxon>
        <taxon>Hemiptera</taxon>
        <taxon>Auchenorrhyncha</taxon>
        <taxon>Membracoidea</taxon>
        <taxon>Cicadellidae</taxon>
        <taxon>Cicadellinae</taxon>
        <taxon>Proconiini</taxon>
        <taxon>Cuerna</taxon>
    </lineage>
</organism>
<proteinExistence type="predicted"/>
<accession>A0A1B6FCV8</accession>
<dbReference type="PANTHER" id="PTHR14305:SF0">
    <property type="entry name" value="E3 UBIQUITIN-PROTEIN LIGASE CCNB1IP1"/>
    <property type="match status" value="1"/>
</dbReference>
<evidence type="ECO:0000313" key="3">
    <source>
        <dbReference type="EMBL" id="JAS37601.1"/>
    </source>
</evidence>
<dbReference type="GO" id="GO:0007131">
    <property type="term" value="P:reciprocal meiotic recombination"/>
    <property type="evidence" value="ECO:0007669"/>
    <property type="project" value="InterPro"/>
</dbReference>
<dbReference type="PANTHER" id="PTHR14305">
    <property type="entry name" value="E3 UBIQUITIN-PROTEIN LIGASE CCNB1IP1"/>
    <property type="match status" value="1"/>
</dbReference>
<feature type="non-terminal residue" evidence="4">
    <location>
        <position position="1"/>
    </location>
</feature>
<feature type="coiled-coil region" evidence="1">
    <location>
        <begin position="129"/>
        <end position="177"/>
    </location>
</feature>
<dbReference type="EMBL" id="GECZ01021976">
    <property type="protein sequence ID" value="JAS47793.1"/>
    <property type="molecule type" value="Transcribed_RNA"/>
</dbReference>
<protein>
    <recommendedName>
        <fullName evidence="5">RING-type domain-containing protein</fullName>
    </recommendedName>
</protein>
<evidence type="ECO:0000256" key="1">
    <source>
        <dbReference type="SAM" id="Coils"/>
    </source>
</evidence>
<feature type="compositionally biased region" description="Polar residues" evidence="2">
    <location>
        <begin position="222"/>
        <end position="244"/>
    </location>
</feature>
<evidence type="ECO:0008006" key="5">
    <source>
        <dbReference type="Google" id="ProtNLM"/>
    </source>
</evidence>
<name>A0A1B6FCV8_9HEMI</name>
<keyword evidence="1" id="KW-0175">Coiled coil</keyword>
<feature type="region of interest" description="Disordered" evidence="2">
    <location>
        <begin position="221"/>
        <end position="244"/>
    </location>
</feature>
<evidence type="ECO:0000313" key="4">
    <source>
        <dbReference type="EMBL" id="JAS47793.1"/>
    </source>
</evidence>
<evidence type="ECO:0000256" key="2">
    <source>
        <dbReference type="SAM" id="MobiDB-lite"/>
    </source>
</evidence>
<sequence>SLKCHFPKCKLPVTNSVLVTRCSHVFCSNHVIPGEGLDRKCPACNTILGGSYDLVSTNTNPPEESKALILAGYSPDVIFDIMSKALQFWEFQMNMQIMYQKTAADQLRIRLAKKETQWETVELNIKHYIQAQEKRVDHLKNELSNLTSILTDIEGQLNEKNRQLHNLQSRYDDLRHQNMASMITEDTEALNTEPPIFNERSFLMNREPAPPTPRFVFHPGTPRNTPCSSMSCSTPRQRPNTTWQ</sequence>